<accession>A0AAU6NDZ3</accession>
<reference evidence="2" key="1">
    <citation type="submission" date="2021-02" db="EMBL/GenBank/DDBJ databases">
        <authorList>
            <person name="Urzo M.L.R."/>
            <person name="Kondo H."/>
            <person name="Guinto T.D."/>
            <person name="Cope A.E."/>
            <person name="Budot B.O."/>
            <person name="Suzuki N."/>
        </authorList>
    </citation>
    <scope>NUCLEOTIDE SEQUENCE</scope>
    <source>
        <strain evidence="2">Tar-Rs-5</strain>
    </source>
</reference>
<name>A0AAU6NDZ3_9VIRU</name>
<evidence type="ECO:0000256" key="1">
    <source>
        <dbReference type="SAM" id="MobiDB-lite"/>
    </source>
</evidence>
<sequence length="1160" mass="126024">MFGGADNVAAGIGVANTPARWFNPTTPGTSGATILFNTSLVGFANYPTLVRGNSRDGNTILARDFRAVLANYHKPMMSLTTPFHARAVAAAVSPIIPEYHCGFLNYHDFAIPPLMLISSSTLPAPLLTQNEALTRQPAGGGASTGMQPSALSNPQSWFDAISFLLHHFGGRDAFAIGCQNAFRRAGLHQSPAVTEMPTTHDERFRVLFHENVEEVLGRRLAAMRFMQPRYSGNAVNQVAGAEWNAFTRMMLAVPYSGLTIDSPMAQTNTQPGHAASLAVLQRYFPQMTAGNARHGFTDVGTVNHVGGGWANYHVDATWHQFFASVDLGDESALRSFLRQMHGYMLVNLRLWLQDGAFHNRWDFDAALQNNRVRLEPDDADWVISSNRYGGGAHADWDARETFERTFGAMRFNLGLPATGLVESTDVTVPSGLAALRSLRIAHDMYHSDNGALVLAEEFLLMSADRFFKRFVLYSTQIRACADVAAVSAGLNYASIVKRTGHYFSGNRTLDRLLFNSTERESLGGMGDLLHSYTKQLSDLVLGTGVSFSLGADIASGYNKARFYIHTPWQPGPQIGTDAGSNNLFAHLVWRCLHPLVVQAFIPGAVTVATNVSSDLDPLYNISGRNFLPWTDWAINSAAFLPEEIFAALRVALMSVGQTVPVRFRMAYGAENTQLRPDIYNICTDLDRMTPRLADSFPFAPTAAVDPILEVQFNYAVNIDGVRDGDHYRYLDSVYNFTYVNVPRANVVAPMLTGFASGVYAGTARPDIVFATAVGDHVFNPLHHEYVADLTLYAGQTWNVGRPKLQGNATLTVDYDLTKTWHSNQETGNIERTRGRAAAFEEYTNGPNRVDPRSTGHPSFTADAEIVDRAGNVRTAASHALAAGRRHTCVVSLVPKGYRPTDLVPENDTQAHDYRSAVRRAIAKLGVLRLKASVVRPIVLMGGRTEPKVAQHTGIYQPFAQGQGTYEIAMSGLAEVVDVQIPYDDRNKKASELVHVGSQLVSAPADTYDMRHLRPAIPVGASSLDYVGPAPRHLPANPSNTTIDGFAEVNLAYRSGSGSTAHLRNRRLHVLPLPAAASANTPNPPPSTSNKASSSKASSSRATTVKSGSTAKSVSSSVAAAMTAEIAKLRLQLEEEKKRNQAPAGKNAIQGRSLGAAAPHF</sequence>
<evidence type="ECO:0000313" key="2">
    <source>
        <dbReference type="EMBL" id="WWD77361.1"/>
    </source>
</evidence>
<feature type="compositionally biased region" description="Low complexity" evidence="1">
    <location>
        <begin position="1087"/>
        <end position="1116"/>
    </location>
</feature>
<protein>
    <recommendedName>
        <fullName evidence="3">Coat protein</fullName>
    </recommendedName>
</protein>
<organism evidence="2">
    <name type="scientific">Rhizoctonia solani phlegivirus 7</name>
    <dbReference type="NCBI Taxonomy" id="3162551"/>
    <lineage>
        <taxon>Viruses</taxon>
        <taxon>Riboviria</taxon>
        <taxon>Orthornavirae</taxon>
        <taxon>Duplornaviricota</taxon>
        <taxon>Chrymotiviricetes</taxon>
        <taxon>Ghabrivirales</taxon>
        <taxon>Alphatotivirineae</taxon>
        <taxon>Phlegiviridae</taxon>
        <taxon>Phlegivirus</taxon>
    </lineage>
</organism>
<proteinExistence type="predicted"/>
<feature type="region of interest" description="Disordered" evidence="1">
    <location>
        <begin position="1075"/>
        <end position="1116"/>
    </location>
</feature>
<dbReference type="EMBL" id="MW574448">
    <property type="protein sequence ID" value="WWD77361.1"/>
    <property type="molecule type" value="Genomic_RNA"/>
</dbReference>
<feature type="region of interest" description="Disordered" evidence="1">
    <location>
        <begin position="1135"/>
        <end position="1160"/>
    </location>
</feature>
<evidence type="ECO:0008006" key="3">
    <source>
        <dbReference type="Google" id="ProtNLM"/>
    </source>
</evidence>